<name>A0AAE0LRG8_9PEZI</name>
<dbReference type="GeneID" id="87839335"/>
<feature type="region of interest" description="Disordered" evidence="1">
    <location>
        <begin position="106"/>
        <end position="137"/>
    </location>
</feature>
<evidence type="ECO:0000256" key="2">
    <source>
        <dbReference type="SAM" id="SignalP"/>
    </source>
</evidence>
<comment type="caution">
    <text evidence="3">The sequence shown here is derived from an EMBL/GenBank/DDBJ whole genome shotgun (WGS) entry which is preliminary data.</text>
</comment>
<feature type="chain" id="PRO_5042117872" evidence="2">
    <location>
        <begin position="21"/>
        <end position="146"/>
    </location>
</feature>
<feature type="signal peptide" evidence="2">
    <location>
        <begin position="1"/>
        <end position="20"/>
    </location>
</feature>
<reference evidence="3" key="1">
    <citation type="journal article" date="2023" name="Mol. Phylogenet. Evol.">
        <title>Genome-scale phylogeny and comparative genomics of the fungal order Sordariales.</title>
        <authorList>
            <person name="Hensen N."/>
            <person name="Bonometti L."/>
            <person name="Westerberg I."/>
            <person name="Brannstrom I.O."/>
            <person name="Guillou S."/>
            <person name="Cros-Aarteil S."/>
            <person name="Calhoun S."/>
            <person name="Haridas S."/>
            <person name="Kuo A."/>
            <person name="Mondo S."/>
            <person name="Pangilinan J."/>
            <person name="Riley R."/>
            <person name="LaButti K."/>
            <person name="Andreopoulos B."/>
            <person name="Lipzen A."/>
            <person name="Chen C."/>
            <person name="Yan M."/>
            <person name="Daum C."/>
            <person name="Ng V."/>
            <person name="Clum A."/>
            <person name="Steindorff A."/>
            <person name="Ohm R.A."/>
            <person name="Martin F."/>
            <person name="Silar P."/>
            <person name="Natvig D.O."/>
            <person name="Lalanne C."/>
            <person name="Gautier V."/>
            <person name="Ament-Velasquez S.L."/>
            <person name="Kruys A."/>
            <person name="Hutchinson M.I."/>
            <person name="Powell A.J."/>
            <person name="Barry K."/>
            <person name="Miller A.N."/>
            <person name="Grigoriev I.V."/>
            <person name="Debuchy R."/>
            <person name="Gladieux P."/>
            <person name="Hiltunen Thoren M."/>
            <person name="Johannesson H."/>
        </authorList>
    </citation>
    <scope>NUCLEOTIDE SEQUENCE</scope>
    <source>
        <strain evidence="3">CBS 168.71</strain>
    </source>
</reference>
<organism evidence="3 4">
    <name type="scientific">Chaetomium fimeti</name>
    <dbReference type="NCBI Taxonomy" id="1854472"/>
    <lineage>
        <taxon>Eukaryota</taxon>
        <taxon>Fungi</taxon>
        <taxon>Dikarya</taxon>
        <taxon>Ascomycota</taxon>
        <taxon>Pezizomycotina</taxon>
        <taxon>Sordariomycetes</taxon>
        <taxon>Sordariomycetidae</taxon>
        <taxon>Sordariales</taxon>
        <taxon>Chaetomiaceae</taxon>
        <taxon>Chaetomium</taxon>
    </lineage>
</organism>
<dbReference type="EMBL" id="JAUEPN010000005">
    <property type="protein sequence ID" value="KAK3294169.1"/>
    <property type="molecule type" value="Genomic_DNA"/>
</dbReference>
<sequence>MHYLSKSLAACVALAGSALSQSGGIGSVSIESVSGCAAVVSTTHICSTCVTMACVVPATVTAGCDGCGETPPTIYRSFPCDEGCDNIGCQTIYSVATATDNECATGGAGPTPTPTQDPGASTTGGNEPTTSASTAGAARVMPFRLW</sequence>
<feature type="compositionally biased region" description="Polar residues" evidence="1">
    <location>
        <begin position="121"/>
        <end position="134"/>
    </location>
</feature>
<evidence type="ECO:0000313" key="3">
    <source>
        <dbReference type="EMBL" id="KAK3294169.1"/>
    </source>
</evidence>
<protein>
    <submittedName>
        <fullName evidence="3">Uncharacterized protein</fullName>
    </submittedName>
</protein>
<gene>
    <name evidence="3" type="ORF">B0H64DRAFT_374990</name>
</gene>
<accession>A0AAE0LRG8</accession>
<keyword evidence="4" id="KW-1185">Reference proteome</keyword>
<reference evidence="3" key="2">
    <citation type="submission" date="2023-06" db="EMBL/GenBank/DDBJ databases">
        <authorList>
            <consortium name="Lawrence Berkeley National Laboratory"/>
            <person name="Haridas S."/>
            <person name="Hensen N."/>
            <person name="Bonometti L."/>
            <person name="Westerberg I."/>
            <person name="Brannstrom I.O."/>
            <person name="Guillou S."/>
            <person name="Cros-Aarteil S."/>
            <person name="Calhoun S."/>
            <person name="Kuo A."/>
            <person name="Mondo S."/>
            <person name="Pangilinan J."/>
            <person name="Riley R."/>
            <person name="Labutti K."/>
            <person name="Andreopoulos B."/>
            <person name="Lipzen A."/>
            <person name="Chen C."/>
            <person name="Yanf M."/>
            <person name="Daum C."/>
            <person name="Ng V."/>
            <person name="Clum A."/>
            <person name="Steindorff A."/>
            <person name="Ohm R."/>
            <person name="Martin F."/>
            <person name="Silar P."/>
            <person name="Natvig D."/>
            <person name="Lalanne C."/>
            <person name="Gautier V."/>
            <person name="Ament-Velasquez S.L."/>
            <person name="Kruys A."/>
            <person name="Hutchinson M.I."/>
            <person name="Powell A.J."/>
            <person name="Barry K."/>
            <person name="Miller A.N."/>
            <person name="Grigoriev I.V."/>
            <person name="Debuchy R."/>
            <person name="Gladieux P."/>
            <person name="Thoren M.H."/>
            <person name="Johannesson H."/>
        </authorList>
    </citation>
    <scope>NUCLEOTIDE SEQUENCE</scope>
    <source>
        <strain evidence="3">CBS 168.71</strain>
    </source>
</reference>
<proteinExistence type="predicted"/>
<dbReference type="RefSeq" id="XP_062657683.1">
    <property type="nucleotide sequence ID" value="XM_062802387.1"/>
</dbReference>
<evidence type="ECO:0000313" key="4">
    <source>
        <dbReference type="Proteomes" id="UP001278766"/>
    </source>
</evidence>
<evidence type="ECO:0000256" key="1">
    <source>
        <dbReference type="SAM" id="MobiDB-lite"/>
    </source>
</evidence>
<dbReference type="Proteomes" id="UP001278766">
    <property type="component" value="Unassembled WGS sequence"/>
</dbReference>
<keyword evidence="2" id="KW-0732">Signal</keyword>
<dbReference type="AlphaFoldDB" id="A0AAE0LRG8"/>